<dbReference type="Proteomes" id="UP000091956">
    <property type="component" value="Unassembled WGS sequence"/>
</dbReference>
<sequence>MKTTTALFVLSALSTATNAVPAPVVDTVYPYTGPDVPIGDWVDPTINGNGKGYQRLVEPPAVKPASENPTNNVNVISLAYLPDGMNVHYQTPFGLGVAPSVKWGTDPSKLDQTATGNSHTYDRTPPCSLVSSVTMCSQWFHEVPIKNLQPGTTYYYQIPAANGTTVSDVEKFTTARAAGQDGEFSVAVLNDMGYTNAAGTLKQMSLAVDDGVAFAWHGGDISYADDWYSGIIPCESSWPLCYNGSSSQFPGGVVDNPDYLEPLPEGEVPTQGSPRGGDMSSLYESNWDLWQQWTNTITTKVPYMVLPGNHEAACAEFDGGNHELSAYLNDNKANSTGNSTNYLTYYSCPESQRNFTAYMNRFKMPGDETGGVGNFWYSFDYGLAHFVSIDGETDYAYSPEWPFVRDLKNGESHPLETETYPTDSGPFGRIDGTWQDNTGYEQYQWLAKDLASVNRTKTPWVIAMSHRPMWSSSTSSYQTYIRAAFQNLMLQNGVDAYLSGHIHYYERMYPLTSTGAVDSGSVIDQNTYRTNPGVSMTHIINGMAGNIESHSILSGKIQPKTAVLDMTHYGFNKLTFFNSTAMKFSFVLGKDGSIADEVTLLKPKAGVSSTSTSASATATTSGLTTLTSGTSTKTCILRTSSTTIGSASTSGTTSPTTVDSSATDTSSPTTVDSTATDTSSPTTVDSTATDTSSSTNVDSTATDTSSPTTVDSSATGSASSTTVDSSATDTSSPTTVDSSSTGTSSPTTVDSSATETSSPTTVDSSASATSSGATDTASSYTSSTVYTTVTSIISSCKPTVTNCPYTTAPITVTDTIVDYTTYCPVSGSSTGTVVQTTHTQAASSDVPYTTSTVYKTTTSTISACASTVVDCPYTTAPIVATVVVVDYTTYCPVATASATTPGGSVVAVPVGTASAITPEGSVEAVPVVGGSATTAEGSVETVPVVGGSATTPEGTVETVPVAGSEATGEAGVVTGAETVVPAGPEAVATPVSSNGAAAASVAPVANTTTTVGTVPVPGAAARVGTASFAGAAGLVALIAYFL</sequence>
<evidence type="ECO:0000256" key="4">
    <source>
        <dbReference type="SAM" id="MobiDB-lite"/>
    </source>
</evidence>
<feature type="region of interest" description="Disordered" evidence="4">
    <location>
        <begin position="643"/>
        <end position="778"/>
    </location>
</feature>
<dbReference type="InterPro" id="IPR008963">
    <property type="entry name" value="Purple_acid_Pase-like_N"/>
</dbReference>
<keyword evidence="3" id="KW-0378">Hydrolase</keyword>
<dbReference type="PANTHER" id="PTHR45867:SF3">
    <property type="entry name" value="ACID PHOSPHATASE TYPE 7"/>
    <property type="match status" value="1"/>
</dbReference>
<evidence type="ECO:0000313" key="8">
    <source>
        <dbReference type="EMBL" id="OBT99684.1"/>
    </source>
</evidence>
<feature type="domain" description="Purple acid phosphatase C-terminal" evidence="6">
    <location>
        <begin position="536"/>
        <end position="597"/>
    </location>
</feature>
<reference evidence="8 9" key="1">
    <citation type="submission" date="2016-03" db="EMBL/GenBank/DDBJ databases">
        <title>Comparative genomics of Pseudogymnoascus destructans, the fungus causing white-nose syndrome of bats.</title>
        <authorList>
            <person name="Palmer J.M."/>
            <person name="Drees K.P."/>
            <person name="Foster J.T."/>
            <person name="Lindner D.L."/>
        </authorList>
    </citation>
    <scope>NUCLEOTIDE SEQUENCE [LARGE SCALE GENOMIC DNA]</scope>
    <source>
        <strain evidence="8 9">UAMH 10579</strain>
    </source>
</reference>
<accession>A0A1B8GV10</accession>
<feature type="signal peptide" evidence="3">
    <location>
        <begin position="1"/>
        <end position="19"/>
    </location>
</feature>
<dbReference type="AlphaFoldDB" id="A0A1B8GV10"/>
<dbReference type="InterPro" id="IPR015914">
    <property type="entry name" value="PAPs_N"/>
</dbReference>
<protein>
    <recommendedName>
        <fullName evidence="3">Purple acid phosphatase</fullName>
        <ecNumber evidence="3">3.1.3.2</ecNumber>
    </recommendedName>
</protein>
<comment type="catalytic activity">
    <reaction evidence="3">
        <text>a phosphate monoester + H2O = an alcohol + phosphate</text>
        <dbReference type="Rhea" id="RHEA:15017"/>
        <dbReference type="ChEBI" id="CHEBI:15377"/>
        <dbReference type="ChEBI" id="CHEBI:30879"/>
        <dbReference type="ChEBI" id="CHEBI:43474"/>
        <dbReference type="ChEBI" id="CHEBI:67140"/>
        <dbReference type="EC" id="3.1.3.2"/>
    </reaction>
</comment>
<dbReference type="InterPro" id="IPR041792">
    <property type="entry name" value="MPP_PAP"/>
</dbReference>
<evidence type="ECO:0000259" key="6">
    <source>
        <dbReference type="Pfam" id="PF14008"/>
    </source>
</evidence>
<dbReference type="Pfam" id="PF00149">
    <property type="entry name" value="Metallophos"/>
    <property type="match status" value="1"/>
</dbReference>
<comment type="similarity">
    <text evidence="3">Belongs to the metallophosphoesterase superfamily. Purple acid phosphatase family.</text>
</comment>
<feature type="domain" description="Calcineurin-like phosphoesterase" evidence="5">
    <location>
        <begin position="286"/>
        <end position="505"/>
    </location>
</feature>
<gene>
    <name evidence="8" type="ORF">VE01_02108</name>
</gene>
<evidence type="ECO:0000259" key="5">
    <source>
        <dbReference type="Pfam" id="PF00149"/>
    </source>
</evidence>
<dbReference type="Gene3D" id="2.60.40.380">
    <property type="entry name" value="Purple acid phosphatase-like, N-terminal"/>
    <property type="match status" value="1"/>
</dbReference>
<keyword evidence="1 3" id="KW-0732">Signal</keyword>
<keyword evidence="2" id="KW-0325">Glycoprotein</keyword>
<dbReference type="RefSeq" id="XP_018133417.1">
    <property type="nucleotide sequence ID" value="XM_018271619.1"/>
</dbReference>
<dbReference type="GO" id="GO:0003993">
    <property type="term" value="F:acid phosphatase activity"/>
    <property type="evidence" value="ECO:0007669"/>
    <property type="project" value="UniProtKB-EC"/>
</dbReference>
<evidence type="ECO:0000259" key="7">
    <source>
        <dbReference type="Pfam" id="PF16656"/>
    </source>
</evidence>
<evidence type="ECO:0000256" key="1">
    <source>
        <dbReference type="ARBA" id="ARBA00022729"/>
    </source>
</evidence>
<dbReference type="InterPro" id="IPR029052">
    <property type="entry name" value="Metallo-depent_PP-like"/>
</dbReference>
<dbReference type="GO" id="GO:0046872">
    <property type="term" value="F:metal ion binding"/>
    <property type="evidence" value="ECO:0007669"/>
    <property type="project" value="InterPro"/>
</dbReference>
<dbReference type="EC" id="3.1.3.2" evidence="3"/>
<dbReference type="Pfam" id="PF16656">
    <property type="entry name" value="Pur_ac_phosph_N"/>
    <property type="match status" value="1"/>
</dbReference>
<dbReference type="OrthoDB" id="45007at2759"/>
<proteinExistence type="inferred from homology"/>
<dbReference type="InterPro" id="IPR004843">
    <property type="entry name" value="Calcineurin-like_PHP"/>
</dbReference>
<dbReference type="STRING" id="342668.A0A1B8GV10"/>
<dbReference type="GeneID" id="28835494"/>
<reference evidence="9" key="2">
    <citation type="journal article" date="2018" name="Nat. Commun.">
        <title>Extreme sensitivity to ultraviolet light in the fungal pathogen causing white-nose syndrome of bats.</title>
        <authorList>
            <person name="Palmer J.M."/>
            <person name="Drees K.P."/>
            <person name="Foster J.T."/>
            <person name="Lindner D.L."/>
        </authorList>
    </citation>
    <scope>NUCLEOTIDE SEQUENCE [LARGE SCALE GENOMIC DNA]</scope>
    <source>
        <strain evidence="9">UAMH 10579</strain>
    </source>
</reference>
<dbReference type="SUPFAM" id="SSF49363">
    <property type="entry name" value="Purple acid phosphatase, N-terminal domain"/>
    <property type="match status" value="1"/>
</dbReference>
<dbReference type="PANTHER" id="PTHR45867">
    <property type="entry name" value="PURPLE ACID PHOSPHATASE"/>
    <property type="match status" value="1"/>
</dbReference>
<feature type="chain" id="PRO_5008448148" description="Purple acid phosphatase" evidence="3">
    <location>
        <begin position="20"/>
        <end position="1042"/>
    </location>
</feature>
<feature type="domain" description="Purple acid phosphatase N-terminal" evidence="7">
    <location>
        <begin position="78"/>
        <end position="174"/>
    </location>
</feature>
<organism evidence="8 9">
    <name type="scientific">Pseudogymnoascus verrucosus</name>
    <dbReference type="NCBI Taxonomy" id="342668"/>
    <lineage>
        <taxon>Eukaryota</taxon>
        <taxon>Fungi</taxon>
        <taxon>Dikarya</taxon>
        <taxon>Ascomycota</taxon>
        <taxon>Pezizomycotina</taxon>
        <taxon>Leotiomycetes</taxon>
        <taxon>Thelebolales</taxon>
        <taxon>Thelebolaceae</taxon>
        <taxon>Pseudogymnoascus</taxon>
    </lineage>
</organism>
<dbReference type="EMBL" id="KV460211">
    <property type="protein sequence ID" value="OBT99684.1"/>
    <property type="molecule type" value="Genomic_DNA"/>
</dbReference>
<dbReference type="InterPro" id="IPR025733">
    <property type="entry name" value="PAPs_C"/>
</dbReference>
<name>A0A1B8GV10_9PEZI</name>
<evidence type="ECO:0000313" key="9">
    <source>
        <dbReference type="Proteomes" id="UP000091956"/>
    </source>
</evidence>
<evidence type="ECO:0000256" key="2">
    <source>
        <dbReference type="ARBA" id="ARBA00023180"/>
    </source>
</evidence>
<dbReference type="Gene3D" id="3.60.21.10">
    <property type="match status" value="1"/>
</dbReference>
<dbReference type="Pfam" id="PF14008">
    <property type="entry name" value="Metallophos_C"/>
    <property type="match status" value="1"/>
</dbReference>
<keyword evidence="9" id="KW-1185">Reference proteome</keyword>
<evidence type="ECO:0000256" key="3">
    <source>
        <dbReference type="RuleBase" id="RU361203"/>
    </source>
</evidence>
<dbReference type="CDD" id="cd00839">
    <property type="entry name" value="MPP_PAPs"/>
    <property type="match status" value="1"/>
</dbReference>
<dbReference type="SUPFAM" id="SSF56300">
    <property type="entry name" value="Metallo-dependent phosphatases"/>
    <property type="match status" value="1"/>
</dbReference>